<accession>A0A6N3BLA4</accession>
<protein>
    <submittedName>
        <fullName evidence="1">Uncharacterized protein</fullName>
    </submittedName>
</protein>
<dbReference type="EMBL" id="CACRUE010000024">
    <property type="protein sequence ID" value="VYU03319.1"/>
    <property type="molecule type" value="Genomic_DNA"/>
</dbReference>
<proteinExistence type="predicted"/>
<name>A0A6N3BLA4_9FIRM</name>
<organism evidence="1">
    <name type="scientific">Intestinibacter bartlettii</name>
    <dbReference type="NCBI Taxonomy" id="261299"/>
    <lineage>
        <taxon>Bacteria</taxon>
        <taxon>Bacillati</taxon>
        <taxon>Bacillota</taxon>
        <taxon>Clostridia</taxon>
        <taxon>Peptostreptococcales</taxon>
        <taxon>Peptostreptococcaceae</taxon>
        <taxon>Intestinibacter</taxon>
    </lineage>
</organism>
<evidence type="ECO:0000313" key="1">
    <source>
        <dbReference type="EMBL" id="VYU03319.1"/>
    </source>
</evidence>
<reference evidence="1" key="1">
    <citation type="submission" date="2019-11" db="EMBL/GenBank/DDBJ databases">
        <authorList>
            <person name="Feng L."/>
        </authorList>
    </citation>
    <scope>NUCLEOTIDE SEQUENCE</scope>
    <source>
        <strain evidence="1">IbartlettiiLFYP30</strain>
    </source>
</reference>
<dbReference type="AlphaFoldDB" id="A0A6N3BLA4"/>
<dbReference type="RefSeq" id="WP_024047792.1">
    <property type="nucleotide sequence ID" value="NZ_CACRUE010000024.1"/>
</dbReference>
<sequence>MDGLRLSKEIGEYWDKLRILLITEELVYDDIEGLKKTKFIDRFDNAIKTSESFAVCNLADINLMLRSCNGIQNKKDRFIPLKKGDKNWEQYKNLLNNNRYNPPEKGFMYLGIDMKSNPKGKNYVKNTCLKEIRAFDNIKDGFVSTLGFKTINDNKKVLDFSKIKKYKSCDSIIYEYEKIIFNFKMNCIKTGNFRQKNRKINLFSQEMCMKMFLKFINDAIFKVVNKKLLSNQQIKNEYAPFHAFANYLEYEGYAGIIYNSTICDGLNLVLFNRDDVDIDGDIVIDNINQLVL</sequence>
<gene>
    <name evidence="1" type="ORF">IBLFYP30_01571</name>
</gene>